<dbReference type="Proteomes" id="UP000593594">
    <property type="component" value="Chromosome"/>
</dbReference>
<dbReference type="GO" id="GO:0016042">
    <property type="term" value="P:lipid catabolic process"/>
    <property type="evidence" value="ECO:0007669"/>
    <property type="project" value="UniProtKB-UniRule"/>
</dbReference>
<dbReference type="Gene3D" id="3.40.1090.10">
    <property type="entry name" value="Cytosolic phospholipase A2 catalytic domain"/>
    <property type="match status" value="2"/>
</dbReference>
<dbReference type="PANTHER" id="PTHR14226">
    <property type="entry name" value="NEUROPATHY TARGET ESTERASE/SWISS CHEESE D.MELANOGASTER"/>
    <property type="match status" value="1"/>
</dbReference>
<evidence type="ECO:0000256" key="2">
    <source>
        <dbReference type="ARBA" id="ARBA00022963"/>
    </source>
</evidence>
<feature type="short sequence motif" description="GXGXXG" evidence="4">
    <location>
        <begin position="23"/>
        <end position="28"/>
    </location>
</feature>
<dbReference type="RefSeq" id="WP_213163471.1">
    <property type="nucleotide sequence ID" value="NZ_CP058214.1"/>
</dbReference>
<keyword evidence="3 4" id="KW-0443">Lipid metabolism</keyword>
<evidence type="ECO:0000313" key="7">
    <source>
        <dbReference type="Proteomes" id="UP000593594"/>
    </source>
</evidence>
<evidence type="ECO:0000259" key="5">
    <source>
        <dbReference type="PROSITE" id="PS51635"/>
    </source>
</evidence>
<feature type="active site" description="Nucleophile" evidence="4">
    <location>
        <position position="53"/>
    </location>
</feature>
<reference evidence="6 7" key="1">
    <citation type="submission" date="2020-06" db="EMBL/GenBank/DDBJ databases">
        <title>Genome sequence of 2 isolates from Red Sea Mangroves.</title>
        <authorList>
            <person name="Sefrji F."/>
            <person name="Michoud G."/>
            <person name="Merlino G."/>
            <person name="Daffonchio D."/>
        </authorList>
    </citation>
    <scope>NUCLEOTIDE SEQUENCE [LARGE SCALE GENOMIC DNA]</scope>
    <source>
        <strain evidence="6 7">R1DC25</strain>
    </source>
</reference>
<dbReference type="PANTHER" id="PTHR14226:SF78">
    <property type="entry name" value="SLR0060 PROTEIN"/>
    <property type="match status" value="1"/>
</dbReference>
<dbReference type="Pfam" id="PF01734">
    <property type="entry name" value="Patatin"/>
    <property type="match status" value="1"/>
</dbReference>
<dbReference type="PROSITE" id="PS51635">
    <property type="entry name" value="PNPLA"/>
    <property type="match status" value="1"/>
</dbReference>
<feature type="active site" description="Proton acceptor" evidence="4">
    <location>
        <position position="205"/>
    </location>
</feature>
<dbReference type="InterPro" id="IPR050301">
    <property type="entry name" value="NTE"/>
</dbReference>
<organism evidence="6 7">
    <name type="scientific">Kaustia mangrovi</name>
    <dbReference type="NCBI Taxonomy" id="2593653"/>
    <lineage>
        <taxon>Bacteria</taxon>
        <taxon>Pseudomonadati</taxon>
        <taxon>Pseudomonadota</taxon>
        <taxon>Alphaproteobacteria</taxon>
        <taxon>Hyphomicrobiales</taxon>
        <taxon>Parvibaculaceae</taxon>
        <taxon>Kaustia</taxon>
    </lineage>
</organism>
<protein>
    <submittedName>
        <fullName evidence="6">Patatin-like phospholipase family protein</fullName>
    </submittedName>
</protein>
<dbReference type="InterPro" id="IPR002641">
    <property type="entry name" value="PNPLA_dom"/>
</dbReference>
<evidence type="ECO:0000313" key="6">
    <source>
        <dbReference type="EMBL" id="QPC42240.1"/>
    </source>
</evidence>
<dbReference type="KEGG" id="kmn:HW532_05695"/>
<dbReference type="EMBL" id="CP058214">
    <property type="protein sequence ID" value="QPC42240.1"/>
    <property type="molecule type" value="Genomic_DNA"/>
</dbReference>
<keyword evidence="7" id="KW-1185">Reference proteome</keyword>
<dbReference type="SUPFAM" id="SSF52151">
    <property type="entry name" value="FabD/lysophospholipase-like"/>
    <property type="match status" value="1"/>
</dbReference>
<dbReference type="InterPro" id="IPR016035">
    <property type="entry name" value="Acyl_Trfase/lysoPLipase"/>
</dbReference>
<keyword evidence="2 4" id="KW-0442">Lipid degradation</keyword>
<gene>
    <name evidence="6" type="ORF">HW532_05695</name>
</gene>
<proteinExistence type="predicted"/>
<feature type="short sequence motif" description="DGA/G" evidence="4">
    <location>
        <begin position="205"/>
        <end position="207"/>
    </location>
</feature>
<feature type="short sequence motif" description="GXSXG" evidence="4">
    <location>
        <begin position="51"/>
        <end position="55"/>
    </location>
</feature>
<name>A0A7S8HB51_9HYPH</name>
<dbReference type="AlphaFoldDB" id="A0A7S8HB51"/>
<dbReference type="GO" id="GO:0016787">
    <property type="term" value="F:hydrolase activity"/>
    <property type="evidence" value="ECO:0007669"/>
    <property type="project" value="UniProtKB-UniRule"/>
</dbReference>
<evidence type="ECO:0000256" key="3">
    <source>
        <dbReference type="ARBA" id="ARBA00023098"/>
    </source>
</evidence>
<sequence length="348" mass="39284">MTAPRKPRRRAAKPRPVNLALQGGGAHGAFTWGVLDRLLEDGQLQVSAMSGTSAGAMNAVVLADGYMRDGADGAREHLRDFWYEISIQAQASPVRRTPFDMMTGSWAMDASPGLLWFDLLSRIASPYDLNPLNINPLLNLIERMIDFERVRACTAIKLFVTATNVHTGRPRIFETEELTADMVMASACLPHLFQAVEIDGVPYWDGGYMGNPALYPLFYLTEIEDLMLVQVNPIERRETPRTAREIVDRVNEITFNAALMKELRSIEFVTRLIDEGKLEWGHYKRLRLHRIDADDAFKELSASTKFNAEWDFLTHLRDLGRDAASQWLKAHASDVGKRSSVDIRAMFD</sequence>
<accession>A0A7S8HB51</accession>
<feature type="domain" description="PNPLA" evidence="5">
    <location>
        <begin position="19"/>
        <end position="218"/>
    </location>
</feature>
<evidence type="ECO:0000256" key="4">
    <source>
        <dbReference type="PROSITE-ProRule" id="PRU01161"/>
    </source>
</evidence>
<evidence type="ECO:0000256" key="1">
    <source>
        <dbReference type="ARBA" id="ARBA00022801"/>
    </source>
</evidence>
<keyword evidence="1 4" id="KW-0378">Hydrolase</keyword>